<evidence type="ECO:0000313" key="2">
    <source>
        <dbReference type="EMBL" id="KAK8896772.1"/>
    </source>
</evidence>
<gene>
    <name evidence="2" type="ORF">M9Y10_014689</name>
</gene>
<comment type="caution">
    <text evidence="2">The sequence shown here is derived from an EMBL/GenBank/DDBJ whole genome shotgun (WGS) entry which is preliminary data.</text>
</comment>
<feature type="repeat" description="TPR" evidence="1">
    <location>
        <begin position="84"/>
        <end position="117"/>
    </location>
</feature>
<dbReference type="PROSITE" id="PS50005">
    <property type="entry name" value="TPR"/>
    <property type="match status" value="1"/>
</dbReference>
<accession>A0ABR2L0P4</accession>
<evidence type="ECO:0008006" key="4">
    <source>
        <dbReference type="Google" id="ProtNLM"/>
    </source>
</evidence>
<reference evidence="2 3" key="1">
    <citation type="submission" date="2024-04" db="EMBL/GenBank/DDBJ databases">
        <title>Tritrichomonas musculus Genome.</title>
        <authorList>
            <person name="Alves-Ferreira E."/>
            <person name="Grigg M."/>
            <person name="Lorenzi H."/>
            <person name="Galac M."/>
        </authorList>
    </citation>
    <scope>NUCLEOTIDE SEQUENCE [LARGE SCALE GENOMIC DNA]</scope>
    <source>
        <strain evidence="2 3">EAF2021</strain>
    </source>
</reference>
<dbReference type="Pfam" id="PF13181">
    <property type="entry name" value="TPR_8"/>
    <property type="match status" value="2"/>
</dbReference>
<dbReference type="SUPFAM" id="SSF81901">
    <property type="entry name" value="HCP-like"/>
    <property type="match status" value="1"/>
</dbReference>
<organism evidence="2 3">
    <name type="scientific">Tritrichomonas musculus</name>
    <dbReference type="NCBI Taxonomy" id="1915356"/>
    <lineage>
        <taxon>Eukaryota</taxon>
        <taxon>Metamonada</taxon>
        <taxon>Parabasalia</taxon>
        <taxon>Tritrichomonadida</taxon>
        <taxon>Tritrichomonadidae</taxon>
        <taxon>Tritrichomonas</taxon>
    </lineage>
</organism>
<dbReference type="SMART" id="SM00028">
    <property type="entry name" value="TPR"/>
    <property type="match status" value="2"/>
</dbReference>
<name>A0ABR2L0P4_9EUKA</name>
<dbReference type="Gene3D" id="1.25.40.10">
    <property type="entry name" value="Tetratricopeptide repeat domain"/>
    <property type="match status" value="1"/>
</dbReference>
<proteinExistence type="predicted"/>
<evidence type="ECO:0000256" key="1">
    <source>
        <dbReference type="PROSITE-ProRule" id="PRU00339"/>
    </source>
</evidence>
<dbReference type="SMART" id="SM00671">
    <property type="entry name" value="SEL1"/>
    <property type="match status" value="3"/>
</dbReference>
<dbReference type="Proteomes" id="UP001470230">
    <property type="component" value="Unassembled WGS sequence"/>
</dbReference>
<dbReference type="InterPro" id="IPR019734">
    <property type="entry name" value="TPR_rpt"/>
</dbReference>
<sequence length="333" mass="39948">MEYNQGLVSKTRYNDFFYLSYNNLGLIYYVEENNIDKAVEYIKEAAFSDYPFGPNNYGIINQFKLGNINNAIYNYEKSSKHKFALAEYNLGYFYEKENEIQQSIEHYKKALEYENEQLIFHSKEVYDEKLQISNMFITSFINMKLIYIEEETNIKKHFYNAIFRPLIYLLSQSQENSYSFQLNAEMYQGKYYVTNLNDFLLYIPLFKSQCNDNSSSLMWKSFESENITIKNDIKMDQPKKNIVDGKMIDTSIKTNDIIENENEDDCILHQIEQILTGLNKRKHFCLLIKDINDNKTHKIIGFKSMNDDKIRYLEYPKNMKIFYYHWFDFHPTI</sequence>
<dbReference type="InterPro" id="IPR006597">
    <property type="entry name" value="Sel1-like"/>
</dbReference>
<dbReference type="EMBL" id="JAPFFF010000002">
    <property type="protein sequence ID" value="KAK8896772.1"/>
    <property type="molecule type" value="Genomic_DNA"/>
</dbReference>
<protein>
    <recommendedName>
        <fullName evidence="4">Tetratricopeptide repeat protein</fullName>
    </recommendedName>
</protein>
<keyword evidence="3" id="KW-1185">Reference proteome</keyword>
<dbReference type="InterPro" id="IPR011990">
    <property type="entry name" value="TPR-like_helical_dom_sf"/>
</dbReference>
<keyword evidence="1" id="KW-0802">TPR repeat</keyword>
<evidence type="ECO:0000313" key="3">
    <source>
        <dbReference type="Proteomes" id="UP001470230"/>
    </source>
</evidence>